<dbReference type="EMBL" id="FBVY01000032">
    <property type="protein sequence ID" value="CUW97147.1"/>
    <property type="molecule type" value="Genomic_DNA"/>
</dbReference>
<dbReference type="Proteomes" id="UP000191933">
    <property type="component" value="Unassembled WGS sequence"/>
</dbReference>
<comment type="caution">
    <text evidence="1">The sequence shown here is derived from an EMBL/GenBank/DDBJ whole genome shotgun (WGS) entry which is preliminary data.</text>
</comment>
<organism evidence="1 2">
    <name type="scientific">Agrobacterium genomosp. 2 str. CFBP 5494</name>
    <dbReference type="NCBI Taxonomy" id="1183436"/>
    <lineage>
        <taxon>Bacteria</taxon>
        <taxon>Pseudomonadati</taxon>
        <taxon>Pseudomonadota</taxon>
        <taxon>Alphaproteobacteria</taxon>
        <taxon>Hyphomicrobiales</taxon>
        <taxon>Rhizobiaceae</taxon>
        <taxon>Rhizobium/Agrobacterium group</taxon>
        <taxon>Agrobacterium</taxon>
        <taxon>Agrobacterium tumefaciens complex</taxon>
    </lineage>
</organism>
<name>A0A9W5B408_9HYPH</name>
<evidence type="ECO:0000313" key="2">
    <source>
        <dbReference type="Proteomes" id="UP000191933"/>
    </source>
</evidence>
<dbReference type="AlphaFoldDB" id="A0A9W5B408"/>
<evidence type="ECO:0000313" key="1">
    <source>
        <dbReference type="EMBL" id="CUW97147.1"/>
    </source>
</evidence>
<gene>
    <name evidence="1" type="ORF">AGR2A_Lc30048</name>
</gene>
<proteinExistence type="predicted"/>
<keyword evidence="2" id="KW-1185">Reference proteome</keyword>
<reference evidence="1 2" key="1">
    <citation type="submission" date="2016-01" db="EMBL/GenBank/DDBJ databases">
        <authorList>
            <person name="Regsiter A."/>
            <person name="william w."/>
        </authorList>
    </citation>
    <scope>NUCLEOTIDE SEQUENCE [LARGE SCALE GENOMIC DNA]</scope>
    <source>
        <strain evidence="1 2">CFBP 5494</strain>
    </source>
</reference>
<accession>A0A9W5B408</accession>
<sequence length="115" mass="12763">MAMQKKIECEIMAHENGWAVLVGSVMEAVYPSRYLAVTSAKARHMDFILVDEAMPLRHSTTDVMAADRAVSSRNGEAFRLTVAAPYQVDIPLKRRRGEINAPVSIEGRDLVTGKF</sequence>
<protein>
    <submittedName>
        <fullName evidence="1">Uncharacterized protein</fullName>
    </submittedName>
</protein>